<evidence type="ECO:0000313" key="7">
    <source>
        <dbReference type="EMBL" id="QEU09513.1"/>
    </source>
</evidence>
<dbReference type="InterPro" id="IPR001647">
    <property type="entry name" value="HTH_TetR"/>
</dbReference>
<evidence type="ECO:0000256" key="1">
    <source>
        <dbReference type="ARBA" id="ARBA00023015"/>
    </source>
</evidence>
<dbReference type="EMBL" id="CP044081">
    <property type="protein sequence ID" value="QEU09513.1"/>
    <property type="molecule type" value="Genomic_DNA"/>
</dbReference>
<keyword evidence="2 4" id="KW-0238">DNA-binding</keyword>
<dbReference type="InterPro" id="IPR009057">
    <property type="entry name" value="Homeodomain-like_sf"/>
</dbReference>
<name>A0A5P2QVH6_9RHOB</name>
<dbReference type="SUPFAM" id="SSF46689">
    <property type="entry name" value="Homeodomain-like"/>
    <property type="match status" value="1"/>
</dbReference>
<dbReference type="AlphaFoldDB" id="A0A5P2QVH6"/>
<proteinExistence type="predicted"/>
<dbReference type="Proteomes" id="UP000324507">
    <property type="component" value="Chromosome"/>
</dbReference>
<keyword evidence="3" id="KW-0804">Transcription</keyword>
<dbReference type="SUPFAM" id="SSF48498">
    <property type="entry name" value="Tetracyclin repressor-like, C-terminal domain"/>
    <property type="match status" value="1"/>
</dbReference>
<dbReference type="Gene3D" id="1.10.357.10">
    <property type="entry name" value="Tetracycline Repressor, domain 2"/>
    <property type="match status" value="1"/>
</dbReference>
<dbReference type="PANTHER" id="PTHR30055:SF240">
    <property type="entry name" value="HTH-TYPE TRANSCRIPTIONAL REGULATOR ACRR"/>
    <property type="match status" value="1"/>
</dbReference>
<dbReference type="PROSITE" id="PS01081">
    <property type="entry name" value="HTH_TETR_1"/>
    <property type="match status" value="1"/>
</dbReference>
<feature type="DNA-binding region" description="H-T-H motif" evidence="4">
    <location>
        <begin position="100"/>
        <end position="119"/>
    </location>
</feature>
<dbReference type="Pfam" id="PF00440">
    <property type="entry name" value="TetR_N"/>
    <property type="match status" value="1"/>
</dbReference>
<gene>
    <name evidence="7" type="ORF">FOB51_16730</name>
</gene>
<dbReference type="InterPro" id="IPR050109">
    <property type="entry name" value="HTH-type_TetR-like_transc_reg"/>
</dbReference>
<accession>A0A5P2QVH6</accession>
<evidence type="ECO:0000256" key="2">
    <source>
        <dbReference type="ARBA" id="ARBA00023125"/>
    </source>
</evidence>
<dbReference type="GO" id="GO:0003700">
    <property type="term" value="F:DNA-binding transcription factor activity"/>
    <property type="evidence" value="ECO:0007669"/>
    <property type="project" value="TreeGrafter"/>
</dbReference>
<dbReference type="PANTHER" id="PTHR30055">
    <property type="entry name" value="HTH-TYPE TRANSCRIPTIONAL REGULATOR RUTR"/>
    <property type="match status" value="1"/>
</dbReference>
<feature type="region of interest" description="Disordered" evidence="5">
    <location>
        <begin position="18"/>
        <end position="38"/>
    </location>
</feature>
<sequence>MPRAAVMSGALRAVKGCRPTTRNVSQTSVGLSPKPEPGDRQLPKWRFPYLHTYVNVCKKAGNRSWSETLRRTKEDAEQTRAAILDAAEALFAKQGISSTTLEAISRQAGVTRGAFYWHFKDKSDLLTGMRQRRQLPQQEMLALAAEQGHDDPLSLLEQVGHEVLAIFEADEGQQRFFRITGSHVDDPDVADWLNATNHELFDTLARIAAQAERLGKLSPDFTPPDAAVLMMVTMNGLLNEWLRSGRAFPLTDLGFRIISAQMSVLRRIEQP</sequence>
<feature type="domain" description="HTH tetR-type" evidence="6">
    <location>
        <begin position="77"/>
        <end position="137"/>
    </location>
</feature>
<evidence type="ECO:0000256" key="3">
    <source>
        <dbReference type="ARBA" id="ARBA00023163"/>
    </source>
</evidence>
<feature type="compositionally biased region" description="Polar residues" evidence="5">
    <location>
        <begin position="20"/>
        <end position="30"/>
    </location>
</feature>
<dbReference type="PRINTS" id="PR00455">
    <property type="entry name" value="HTHTETR"/>
</dbReference>
<evidence type="ECO:0000259" key="6">
    <source>
        <dbReference type="PROSITE" id="PS50977"/>
    </source>
</evidence>
<dbReference type="PROSITE" id="PS50977">
    <property type="entry name" value="HTH_TETR_2"/>
    <property type="match status" value="1"/>
</dbReference>
<reference evidence="7 8" key="1">
    <citation type="submission" date="2019-09" db="EMBL/GenBank/DDBJ databases">
        <title>FDA dAtabase for Regulatory Grade micrObial Sequences (FDA-ARGOS): Supporting development and validation of Infectious Disease Dx tests.</title>
        <authorList>
            <person name="Sciortino C."/>
            <person name="Tallon L."/>
            <person name="Sadzewicz L."/>
            <person name="Vavikolanu K."/>
            <person name="Mehta A."/>
            <person name="Aluvathingal J."/>
            <person name="Nadendla S."/>
            <person name="Nandy P."/>
            <person name="Geyer C."/>
            <person name="Yan Y."/>
            <person name="Sichtig H."/>
        </authorList>
    </citation>
    <scope>NUCLEOTIDE SEQUENCE [LARGE SCALE GENOMIC DNA]</scope>
    <source>
        <strain evidence="7 8">FDAARGOS_643</strain>
    </source>
</reference>
<organism evidence="7 8">
    <name type="scientific">Paracoccus yeei</name>
    <dbReference type="NCBI Taxonomy" id="147645"/>
    <lineage>
        <taxon>Bacteria</taxon>
        <taxon>Pseudomonadati</taxon>
        <taxon>Pseudomonadota</taxon>
        <taxon>Alphaproteobacteria</taxon>
        <taxon>Rhodobacterales</taxon>
        <taxon>Paracoccaceae</taxon>
        <taxon>Paracoccus</taxon>
    </lineage>
</organism>
<keyword evidence="1" id="KW-0805">Transcription regulation</keyword>
<evidence type="ECO:0000256" key="4">
    <source>
        <dbReference type="PROSITE-ProRule" id="PRU00335"/>
    </source>
</evidence>
<dbReference type="GO" id="GO:0000976">
    <property type="term" value="F:transcription cis-regulatory region binding"/>
    <property type="evidence" value="ECO:0007669"/>
    <property type="project" value="TreeGrafter"/>
</dbReference>
<dbReference type="InterPro" id="IPR023772">
    <property type="entry name" value="DNA-bd_HTH_TetR-type_CS"/>
</dbReference>
<evidence type="ECO:0000313" key="8">
    <source>
        <dbReference type="Proteomes" id="UP000324507"/>
    </source>
</evidence>
<protein>
    <submittedName>
        <fullName evidence="7">TetR family transcriptional regulator</fullName>
    </submittedName>
</protein>
<evidence type="ECO:0000256" key="5">
    <source>
        <dbReference type="SAM" id="MobiDB-lite"/>
    </source>
</evidence>
<dbReference type="InterPro" id="IPR036271">
    <property type="entry name" value="Tet_transcr_reg_TetR-rel_C_sf"/>
</dbReference>